<organism evidence="1 2">
    <name type="scientific">Bacillus zhangzhouensis</name>
    <dbReference type="NCBI Taxonomy" id="1178540"/>
    <lineage>
        <taxon>Bacteria</taxon>
        <taxon>Bacillati</taxon>
        <taxon>Bacillota</taxon>
        <taxon>Bacilli</taxon>
        <taxon>Bacillales</taxon>
        <taxon>Bacillaceae</taxon>
        <taxon>Bacillus</taxon>
    </lineage>
</organism>
<dbReference type="EMBL" id="JOTP01000008">
    <property type="protein sequence ID" value="KEP26647.1"/>
    <property type="molecule type" value="Genomic_DNA"/>
</dbReference>
<accession>A0A081LBM1</accession>
<name>A0A081LBM1_9BACI</name>
<dbReference type="RefSeq" id="WP_034320916.1">
    <property type="nucleotide sequence ID" value="NZ_JBCMYH010000010.1"/>
</dbReference>
<evidence type="ECO:0008006" key="3">
    <source>
        <dbReference type="Google" id="ProtNLM"/>
    </source>
</evidence>
<evidence type="ECO:0000313" key="1">
    <source>
        <dbReference type="EMBL" id="KEP26647.1"/>
    </source>
</evidence>
<keyword evidence="2" id="KW-1185">Reference proteome</keyword>
<evidence type="ECO:0000313" key="2">
    <source>
        <dbReference type="Proteomes" id="UP000028091"/>
    </source>
</evidence>
<sequence length="289" mass="34500">MLEIIFEDEYDTAAFLHLAEHLDSRHHMSIQQGKDRLLIEAKESDESLEHFVRPLLVHFFLECKENERMRSILENTYLFKDPEEQHQILSIAHSIMKGDIDDIPGIHQDPPREALLKKELETISLQQGIFSIGSFMTFRLSEYDRRLKNYVEVSIEEYKMEQEYQNFIQSLRDYVMARKPKLEKVHVVHQDRLVIWEFRYASERDQKQYIDRQFVREHPMYIDSQLIAPLVSIAPQKIDLFTNDTGHSMVQTIQNIFQERVEVFPPHSFNEQNVQFVHDHLEKKSEKLS</sequence>
<dbReference type="InterPro" id="IPR014199">
    <property type="entry name" value="Spore_YtxC"/>
</dbReference>
<dbReference type="OrthoDB" id="2986513at2"/>
<dbReference type="Proteomes" id="UP000028091">
    <property type="component" value="Unassembled WGS sequence"/>
</dbReference>
<protein>
    <recommendedName>
        <fullName evidence="3">Sporulation protein</fullName>
    </recommendedName>
</protein>
<dbReference type="AlphaFoldDB" id="A0A081LBM1"/>
<dbReference type="NCBIfam" id="TIGR02834">
    <property type="entry name" value="spo_ytxC"/>
    <property type="match status" value="1"/>
</dbReference>
<dbReference type="PIRSF" id="PIRSF012563">
    <property type="entry name" value="YtxC"/>
    <property type="match status" value="1"/>
</dbReference>
<reference evidence="1 2" key="1">
    <citation type="submission" date="2012-09" db="EMBL/GenBank/DDBJ databases">
        <title>Genome Sequence of Bacillus sp. DW5-4.</title>
        <authorList>
            <person name="Lai Q."/>
            <person name="Liu Y."/>
            <person name="Shao Z."/>
        </authorList>
    </citation>
    <scope>NUCLEOTIDE SEQUENCE [LARGE SCALE GENOMIC DNA]</scope>
    <source>
        <strain evidence="1 2">DW5-4</strain>
    </source>
</reference>
<gene>
    <name evidence="1" type="ORF">BA70_18890</name>
</gene>
<dbReference type="Pfam" id="PF08812">
    <property type="entry name" value="YtxC"/>
    <property type="match status" value="1"/>
</dbReference>
<dbReference type="eggNOG" id="ENOG5031S9P">
    <property type="taxonomic scope" value="Bacteria"/>
</dbReference>
<comment type="caution">
    <text evidence="1">The sequence shown here is derived from an EMBL/GenBank/DDBJ whole genome shotgun (WGS) entry which is preliminary data.</text>
</comment>
<proteinExistence type="predicted"/>